<evidence type="ECO:0000313" key="1">
    <source>
        <dbReference type="EMBL" id="TMW57491.1"/>
    </source>
</evidence>
<sequence length="227" mass="25475">MLSEDEFVVLIEHAGLVDLVDGSDQEYVERTQLLEWLEREGVELLRGRFIVGENGGAAIEDTDDDNRALARQILDSMIEKEWITAVTEQTDPEGEESLDQLQFYVLRLSTTDAYQIYIDKDTVNMEASFVSTSSLTASESLPDGLKAMRIREKMFKESFPTCSETCKQLYFSFENPVVVLYATLGLNLIGKGTSTVAAFSRELKSMDISHDDRSVIVGFLARAFPSE</sequence>
<organism evidence="1 2">
    <name type="scientific">Pythium oligandrum</name>
    <name type="common">Mycoparasitic fungus</name>
    <dbReference type="NCBI Taxonomy" id="41045"/>
    <lineage>
        <taxon>Eukaryota</taxon>
        <taxon>Sar</taxon>
        <taxon>Stramenopiles</taxon>
        <taxon>Oomycota</taxon>
        <taxon>Peronosporomycetes</taxon>
        <taxon>Pythiales</taxon>
        <taxon>Pythiaceae</taxon>
        <taxon>Pythium</taxon>
    </lineage>
</organism>
<evidence type="ECO:0000313" key="2">
    <source>
        <dbReference type="Proteomes" id="UP000794436"/>
    </source>
</evidence>
<dbReference type="Proteomes" id="UP000794436">
    <property type="component" value="Unassembled WGS sequence"/>
</dbReference>
<dbReference type="OrthoDB" id="161102at2759"/>
<gene>
    <name evidence="1" type="ORF">Poli38472_003416</name>
</gene>
<keyword evidence="2" id="KW-1185">Reference proteome</keyword>
<proteinExistence type="predicted"/>
<dbReference type="EMBL" id="SPLM01000144">
    <property type="protein sequence ID" value="TMW57491.1"/>
    <property type="molecule type" value="Genomic_DNA"/>
</dbReference>
<dbReference type="AlphaFoldDB" id="A0A8K1C6U2"/>
<protein>
    <submittedName>
        <fullName evidence="1">Uncharacterized protein</fullName>
    </submittedName>
</protein>
<comment type="caution">
    <text evidence="1">The sequence shown here is derived from an EMBL/GenBank/DDBJ whole genome shotgun (WGS) entry which is preliminary data.</text>
</comment>
<name>A0A8K1C6U2_PYTOL</name>
<reference evidence="1" key="1">
    <citation type="submission" date="2019-03" db="EMBL/GenBank/DDBJ databases">
        <title>Long read genome sequence of the mycoparasitic Pythium oligandrum ATCC 38472 isolated from sugarbeet rhizosphere.</title>
        <authorList>
            <person name="Gaulin E."/>
        </authorList>
    </citation>
    <scope>NUCLEOTIDE SEQUENCE</scope>
    <source>
        <strain evidence="1">ATCC 38472_TT</strain>
    </source>
</reference>
<accession>A0A8K1C6U2</accession>